<evidence type="ECO:0000256" key="1">
    <source>
        <dbReference type="SAM" id="MobiDB-lite"/>
    </source>
</evidence>
<dbReference type="AlphaFoldDB" id="A0A915D002"/>
<name>A0A915D002_9BILA</name>
<evidence type="ECO:0000313" key="2">
    <source>
        <dbReference type="Proteomes" id="UP000887574"/>
    </source>
</evidence>
<protein>
    <submittedName>
        <fullName evidence="3">Uncharacterized protein</fullName>
    </submittedName>
</protein>
<evidence type="ECO:0000313" key="3">
    <source>
        <dbReference type="WBParaSite" id="jg14090"/>
    </source>
</evidence>
<accession>A0A915D002</accession>
<proteinExistence type="predicted"/>
<dbReference type="Proteomes" id="UP000887574">
    <property type="component" value="Unplaced"/>
</dbReference>
<keyword evidence="2" id="KW-1185">Reference proteome</keyword>
<sequence>MGTTPEDSSKGDPPAPSSGSSEDWNRRMETKKICPEDGATCGMPPSATGMPLSYLIQCLFRLIQWITTGFDNFGGNSVVISGHPVALCAVPLD</sequence>
<feature type="region of interest" description="Disordered" evidence="1">
    <location>
        <begin position="1"/>
        <end position="30"/>
    </location>
</feature>
<reference evidence="3" key="1">
    <citation type="submission" date="2022-11" db="UniProtKB">
        <authorList>
            <consortium name="WormBaseParasite"/>
        </authorList>
    </citation>
    <scope>IDENTIFICATION</scope>
</reference>
<dbReference type="WBParaSite" id="jg14090">
    <property type="protein sequence ID" value="jg14090"/>
    <property type="gene ID" value="jg14090"/>
</dbReference>
<organism evidence="2 3">
    <name type="scientific">Ditylenchus dipsaci</name>
    <dbReference type="NCBI Taxonomy" id="166011"/>
    <lineage>
        <taxon>Eukaryota</taxon>
        <taxon>Metazoa</taxon>
        <taxon>Ecdysozoa</taxon>
        <taxon>Nematoda</taxon>
        <taxon>Chromadorea</taxon>
        <taxon>Rhabditida</taxon>
        <taxon>Tylenchina</taxon>
        <taxon>Tylenchomorpha</taxon>
        <taxon>Sphaerularioidea</taxon>
        <taxon>Anguinidae</taxon>
        <taxon>Anguininae</taxon>
        <taxon>Ditylenchus</taxon>
    </lineage>
</organism>